<accession>A0A9N8E658</accession>
<sequence>MVLLKKSPSALFAVTALMFLARSTRAFLRPSLPSRLLSTRHFFSTPSPLDIGSPEEVLQVFNKPNAVILDVRSQPEIDSDGKIATSGDDKWLQVNCTPAACPDLEDTANEAFPNKDTPVVIHCASGMRAGKAKEILEELGYSNVINAGGYRDLDYLQEAASQK</sequence>
<gene>
    <name evidence="2" type="ORF">SEMRO_590_G171870.1</name>
</gene>
<dbReference type="Proteomes" id="UP001153069">
    <property type="component" value="Unassembled WGS sequence"/>
</dbReference>
<dbReference type="PANTHER" id="PTHR44086">
    <property type="entry name" value="THIOSULFATE SULFURTRANSFERASE RDL2, MITOCHONDRIAL-RELATED"/>
    <property type="match status" value="1"/>
</dbReference>
<dbReference type="Pfam" id="PF00581">
    <property type="entry name" value="Rhodanese"/>
    <property type="match status" value="1"/>
</dbReference>
<dbReference type="GO" id="GO:0004792">
    <property type="term" value="F:thiosulfate-cyanide sulfurtransferase activity"/>
    <property type="evidence" value="ECO:0007669"/>
    <property type="project" value="TreeGrafter"/>
</dbReference>
<dbReference type="PROSITE" id="PS50206">
    <property type="entry name" value="RHODANESE_3"/>
    <property type="match status" value="1"/>
</dbReference>
<dbReference type="SUPFAM" id="SSF52821">
    <property type="entry name" value="Rhodanese/Cell cycle control phosphatase"/>
    <property type="match status" value="1"/>
</dbReference>
<dbReference type="PANTHER" id="PTHR44086:SF13">
    <property type="entry name" value="THIOSULFATE SULFURTRANSFERASE PSPE"/>
    <property type="match status" value="1"/>
</dbReference>
<dbReference type="CDD" id="cd00158">
    <property type="entry name" value="RHOD"/>
    <property type="match status" value="1"/>
</dbReference>
<dbReference type="AlphaFoldDB" id="A0A9N8E658"/>
<dbReference type="Gene3D" id="3.40.250.10">
    <property type="entry name" value="Rhodanese-like domain"/>
    <property type="match status" value="1"/>
</dbReference>
<feature type="domain" description="Rhodanese" evidence="1">
    <location>
        <begin position="62"/>
        <end position="159"/>
    </location>
</feature>
<dbReference type="InterPro" id="IPR001763">
    <property type="entry name" value="Rhodanese-like_dom"/>
</dbReference>
<protein>
    <submittedName>
        <fullName evidence="2">Rhodanese-like protein</fullName>
    </submittedName>
</protein>
<proteinExistence type="predicted"/>
<name>A0A9N8E658_9STRA</name>
<dbReference type="OrthoDB" id="46869at2759"/>
<evidence type="ECO:0000313" key="3">
    <source>
        <dbReference type="Proteomes" id="UP001153069"/>
    </source>
</evidence>
<keyword evidence="3" id="KW-1185">Reference proteome</keyword>
<evidence type="ECO:0000313" key="2">
    <source>
        <dbReference type="EMBL" id="CAB9513419.1"/>
    </source>
</evidence>
<dbReference type="SMART" id="SM00450">
    <property type="entry name" value="RHOD"/>
    <property type="match status" value="1"/>
</dbReference>
<reference evidence="2" key="1">
    <citation type="submission" date="2020-06" db="EMBL/GenBank/DDBJ databases">
        <authorList>
            <consortium name="Plant Systems Biology data submission"/>
        </authorList>
    </citation>
    <scope>NUCLEOTIDE SEQUENCE</scope>
    <source>
        <strain evidence="2">D6</strain>
    </source>
</reference>
<dbReference type="InterPro" id="IPR036873">
    <property type="entry name" value="Rhodanese-like_dom_sf"/>
</dbReference>
<dbReference type="EMBL" id="CAICTM010000589">
    <property type="protein sequence ID" value="CAB9513419.1"/>
    <property type="molecule type" value="Genomic_DNA"/>
</dbReference>
<comment type="caution">
    <text evidence="2">The sequence shown here is derived from an EMBL/GenBank/DDBJ whole genome shotgun (WGS) entry which is preliminary data.</text>
</comment>
<evidence type="ECO:0000259" key="1">
    <source>
        <dbReference type="PROSITE" id="PS50206"/>
    </source>
</evidence>
<organism evidence="2 3">
    <name type="scientific">Seminavis robusta</name>
    <dbReference type="NCBI Taxonomy" id="568900"/>
    <lineage>
        <taxon>Eukaryota</taxon>
        <taxon>Sar</taxon>
        <taxon>Stramenopiles</taxon>
        <taxon>Ochrophyta</taxon>
        <taxon>Bacillariophyta</taxon>
        <taxon>Bacillariophyceae</taxon>
        <taxon>Bacillariophycidae</taxon>
        <taxon>Naviculales</taxon>
        <taxon>Naviculaceae</taxon>
        <taxon>Seminavis</taxon>
    </lineage>
</organism>